<dbReference type="GO" id="GO:0003677">
    <property type="term" value="F:DNA binding"/>
    <property type="evidence" value="ECO:0007669"/>
    <property type="project" value="UniProtKB-KW"/>
</dbReference>
<dbReference type="SUPFAM" id="SSF52172">
    <property type="entry name" value="CheY-like"/>
    <property type="match status" value="1"/>
</dbReference>
<keyword evidence="6" id="KW-1185">Reference proteome</keyword>
<evidence type="ECO:0000259" key="3">
    <source>
        <dbReference type="PROSITE" id="PS50043"/>
    </source>
</evidence>
<keyword evidence="2" id="KW-0597">Phosphoprotein</keyword>
<dbReference type="GO" id="GO:0000160">
    <property type="term" value="P:phosphorelay signal transduction system"/>
    <property type="evidence" value="ECO:0007669"/>
    <property type="project" value="InterPro"/>
</dbReference>
<dbReference type="AlphaFoldDB" id="A0A8J3ZH17"/>
<dbReference type="RefSeq" id="WP_204006355.1">
    <property type="nucleotide sequence ID" value="NZ_BOPG01000065.1"/>
</dbReference>
<organism evidence="5 6">
    <name type="scientific">Virgisporangium aurantiacum</name>
    <dbReference type="NCBI Taxonomy" id="175570"/>
    <lineage>
        <taxon>Bacteria</taxon>
        <taxon>Bacillati</taxon>
        <taxon>Actinomycetota</taxon>
        <taxon>Actinomycetes</taxon>
        <taxon>Micromonosporales</taxon>
        <taxon>Micromonosporaceae</taxon>
        <taxon>Virgisporangium</taxon>
    </lineage>
</organism>
<dbReference type="InterPro" id="IPR016032">
    <property type="entry name" value="Sig_transdc_resp-reg_C-effctor"/>
</dbReference>
<dbReference type="PROSITE" id="PS50110">
    <property type="entry name" value="RESPONSE_REGULATORY"/>
    <property type="match status" value="1"/>
</dbReference>
<keyword evidence="1" id="KW-0238">DNA-binding</keyword>
<dbReference type="InterPro" id="IPR039420">
    <property type="entry name" value="WalR-like"/>
</dbReference>
<dbReference type="Pfam" id="PF00196">
    <property type="entry name" value="GerE"/>
    <property type="match status" value="2"/>
</dbReference>
<dbReference type="PRINTS" id="PR00038">
    <property type="entry name" value="HTHLUXR"/>
</dbReference>
<dbReference type="Gene3D" id="3.40.50.2300">
    <property type="match status" value="1"/>
</dbReference>
<dbReference type="PANTHER" id="PTHR43214">
    <property type="entry name" value="TWO-COMPONENT RESPONSE REGULATOR"/>
    <property type="match status" value="1"/>
</dbReference>
<dbReference type="InterPro" id="IPR001789">
    <property type="entry name" value="Sig_transdc_resp-reg_receiver"/>
</dbReference>
<feature type="domain" description="Response regulatory" evidence="4">
    <location>
        <begin position="19"/>
        <end position="135"/>
    </location>
</feature>
<dbReference type="PROSITE" id="PS50043">
    <property type="entry name" value="HTH_LUXR_2"/>
    <property type="match status" value="2"/>
</dbReference>
<dbReference type="EMBL" id="BOPG01000065">
    <property type="protein sequence ID" value="GIJ61445.1"/>
    <property type="molecule type" value="Genomic_DNA"/>
</dbReference>
<comment type="caution">
    <text evidence="5">The sequence shown here is derived from an EMBL/GenBank/DDBJ whole genome shotgun (WGS) entry which is preliminary data.</text>
</comment>
<proteinExistence type="predicted"/>
<protein>
    <recommendedName>
        <fullName evidence="7">DNA-binding response regulator, NarL/FixJ family, contains REC and HTH domains</fullName>
    </recommendedName>
</protein>
<dbReference type="SMART" id="SM00421">
    <property type="entry name" value="HTH_LUXR"/>
    <property type="match status" value="2"/>
</dbReference>
<dbReference type="InterPro" id="IPR036388">
    <property type="entry name" value="WH-like_DNA-bd_sf"/>
</dbReference>
<sequence length="437" mass="46989">METPGSTGDPPSPEKRTVRIAIRSDRRLFHDTLAACLAARPDFCVVGHVTAAQDLLDLCRLRRPEIVLFDAGADIATSTRLLTELRSRHTPVCLILTYEHLTRAGITLAARLGVDALVPHSHGLDALQALLQRHAEALRSNPAPAVDTGLTDQERQIIAALSAGHTADRVAELLEISRCTVENIKRRIYQKMRVSNQSHAIARAAALGLVDRKTIPRPRLVESGTSLRVVVYGPETTTRRRLVLALLDAHVPLIINPEPGRAWVGPHLDPVVAVLADPGPEQWDAIAEIAVPILLVGSRPMSRVEAMTALGRGVVGMIDADRLEQNLLPALTLTATGHLTVSSTLADGLVAGVRARNGDSDRALPELTSRERDILKSIASGDTVRQTARTLGIAQKTVENIQARLFRKLGVHNRSGAVASAHSLGLMGDDDETLSAG</sequence>
<dbReference type="InterPro" id="IPR000792">
    <property type="entry name" value="Tscrpt_reg_LuxR_C"/>
</dbReference>
<evidence type="ECO:0000259" key="4">
    <source>
        <dbReference type="PROSITE" id="PS50110"/>
    </source>
</evidence>
<dbReference type="Proteomes" id="UP000612585">
    <property type="component" value="Unassembled WGS sequence"/>
</dbReference>
<evidence type="ECO:0000313" key="6">
    <source>
        <dbReference type="Proteomes" id="UP000612585"/>
    </source>
</evidence>
<dbReference type="GO" id="GO:0006355">
    <property type="term" value="P:regulation of DNA-templated transcription"/>
    <property type="evidence" value="ECO:0007669"/>
    <property type="project" value="InterPro"/>
</dbReference>
<dbReference type="Gene3D" id="1.10.10.10">
    <property type="entry name" value="Winged helix-like DNA-binding domain superfamily/Winged helix DNA-binding domain"/>
    <property type="match status" value="2"/>
</dbReference>
<feature type="domain" description="HTH luxR-type" evidence="3">
    <location>
        <begin position="143"/>
        <end position="208"/>
    </location>
</feature>
<dbReference type="CDD" id="cd06170">
    <property type="entry name" value="LuxR_C_like"/>
    <property type="match status" value="2"/>
</dbReference>
<name>A0A8J3ZH17_9ACTN</name>
<evidence type="ECO:0008006" key="7">
    <source>
        <dbReference type="Google" id="ProtNLM"/>
    </source>
</evidence>
<feature type="modified residue" description="4-aspartylphosphate" evidence="2">
    <location>
        <position position="70"/>
    </location>
</feature>
<dbReference type="SUPFAM" id="SSF46894">
    <property type="entry name" value="C-terminal effector domain of the bipartite response regulators"/>
    <property type="match status" value="2"/>
</dbReference>
<gene>
    <name evidence="5" type="ORF">Vau01_089610</name>
</gene>
<accession>A0A8J3ZH17</accession>
<dbReference type="PROSITE" id="PS00622">
    <property type="entry name" value="HTH_LUXR_1"/>
    <property type="match status" value="1"/>
</dbReference>
<evidence type="ECO:0000256" key="1">
    <source>
        <dbReference type="ARBA" id="ARBA00023125"/>
    </source>
</evidence>
<evidence type="ECO:0000313" key="5">
    <source>
        <dbReference type="EMBL" id="GIJ61445.1"/>
    </source>
</evidence>
<reference evidence="5" key="1">
    <citation type="submission" date="2021-01" db="EMBL/GenBank/DDBJ databases">
        <title>Whole genome shotgun sequence of Virgisporangium aurantiacum NBRC 16421.</title>
        <authorList>
            <person name="Komaki H."/>
            <person name="Tamura T."/>
        </authorList>
    </citation>
    <scope>NUCLEOTIDE SEQUENCE</scope>
    <source>
        <strain evidence="5">NBRC 16421</strain>
    </source>
</reference>
<evidence type="ECO:0000256" key="2">
    <source>
        <dbReference type="PROSITE-ProRule" id="PRU00169"/>
    </source>
</evidence>
<feature type="domain" description="HTH luxR-type" evidence="3">
    <location>
        <begin position="360"/>
        <end position="425"/>
    </location>
</feature>
<dbReference type="InterPro" id="IPR011006">
    <property type="entry name" value="CheY-like_superfamily"/>
</dbReference>